<dbReference type="KEGG" id="tim:GMBLW1_12220"/>
<evidence type="ECO:0000256" key="1">
    <source>
        <dbReference type="ARBA" id="ARBA00006599"/>
    </source>
</evidence>
<comment type="similarity">
    <text evidence="1">Belongs to the lycopene cyclase family.</text>
</comment>
<dbReference type="Pfam" id="PF05834">
    <property type="entry name" value="Lycopene_cycl"/>
    <property type="match status" value="1"/>
</dbReference>
<accession>A0A6C2YMB6</accession>
<dbReference type="InterPro" id="IPR036188">
    <property type="entry name" value="FAD/NAD-bd_sf"/>
</dbReference>
<evidence type="ECO:0008006" key="5">
    <source>
        <dbReference type="Google" id="ProtNLM"/>
    </source>
</evidence>
<dbReference type="Gene3D" id="3.50.50.60">
    <property type="entry name" value="FAD/NAD(P)-binding domain"/>
    <property type="match status" value="1"/>
</dbReference>
<dbReference type="SUPFAM" id="SSF51905">
    <property type="entry name" value="FAD/NAD(P)-binding domain"/>
    <property type="match status" value="1"/>
</dbReference>
<dbReference type="InParanoid" id="A0A6C2YMB6"/>
<name>A0A6C2YMB6_9BACT</name>
<evidence type="ECO:0000256" key="2">
    <source>
        <dbReference type="SAM" id="MobiDB-lite"/>
    </source>
</evidence>
<keyword evidence="4" id="KW-1185">Reference proteome</keyword>
<dbReference type="NCBIfam" id="TIGR01790">
    <property type="entry name" value="carotene-cycl"/>
    <property type="match status" value="1"/>
</dbReference>
<evidence type="ECO:0000313" key="3">
    <source>
        <dbReference type="EMBL" id="VIP02738.1"/>
    </source>
</evidence>
<dbReference type="GO" id="GO:0016117">
    <property type="term" value="P:carotenoid biosynthetic process"/>
    <property type="evidence" value="ECO:0007669"/>
    <property type="project" value="InterPro"/>
</dbReference>
<sequence>MTEFDYILVGGGLQSGLLALALRERKPSARIALIEASDRIGGNHTWSFHSGDVPPAANTIIQPLITAHWPQYDTRFPNQSRRLNAAYSTISSDRFADVVSASLNRDGCRIWLKTPAVRLTHNRIECADGTELSAKCVIDSRGPLESPTGCGYQKFIGWEIETDRDWPESAPVVMDATVPQIDGFHFFYTLPFTKRRILVEDTYFSDSPQLDRPQIEQRIRDYLSARVPDWRIIREESGVLPMPWRSHPNSLPETPSETPPETPSDAPIRGGYAGGWFHPATGYSFPVALRFALAVADVSPELARNAIATLARRLTHRWKFARLLNRLLFCLVPPESRWQVFARLYRTLPPAVFARFYSMEFAVTDAARILIGRPPQINFLRLLPFSRSQR</sequence>
<feature type="region of interest" description="Disordered" evidence="2">
    <location>
        <begin position="244"/>
        <end position="265"/>
    </location>
</feature>
<evidence type="ECO:0000313" key="4">
    <source>
        <dbReference type="Proteomes" id="UP000464378"/>
    </source>
</evidence>
<dbReference type="GO" id="GO:0045436">
    <property type="term" value="F:lycopene beta cyclase activity"/>
    <property type="evidence" value="ECO:0007669"/>
    <property type="project" value="InterPro"/>
</dbReference>
<gene>
    <name evidence="3" type="ORF">GMBLW1_12220</name>
</gene>
<proteinExistence type="inferred from homology"/>
<reference evidence="3" key="1">
    <citation type="submission" date="2019-04" db="EMBL/GenBank/DDBJ databases">
        <authorList>
            <consortium name="Science for Life Laboratories"/>
        </authorList>
    </citation>
    <scope>NUCLEOTIDE SEQUENCE</scope>
    <source>
        <strain evidence="3">MBLW1</strain>
    </source>
</reference>
<organism evidence="3">
    <name type="scientific">Tuwongella immobilis</name>
    <dbReference type="NCBI Taxonomy" id="692036"/>
    <lineage>
        <taxon>Bacteria</taxon>
        <taxon>Pseudomonadati</taxon>
        <taxon>Planctomycetota</taxon>
        <taxon>Planctomycetia</taxon>
        <taxon>Gemmatales</taxon>
        <taxon>Gemmataceae</taxon>
        <taxon>Tuwongella</taxon>
    </lineage>
</organism>
<dbReference type="InterPro" id="IPR008461">
    <property type="entry name" value="CrtY"/>
</dbReference>
<protein>
    <recommendedName>
        <fullName evidence="5">Lycopene cyclase</fullName>
    </recommendedName>
</protein>
<dbReference type="NCBIfam" id="TIGR01789">
    <property type="entry name" value="lycopene_cycl"/>
    <property type="match status" value="1"/>
</dbReference>
<dbReference type="AlphaFoldDB" id="A0A6C2YMB6"/>
<dbReference type="EMBL" id="LR593887">
    <property type="protein sequence ID" value="VTS02304.1"/>
    <property type="molecule type" value="Genomic_DNA"/>
</dbReference>
<dbReference type="GO" id="GO:0016705">
    <property type="term" value="F:oxidoreductase activity, acting on paired donors, with incorporation or reduction of molecular oxygen"/>
    <property type="evidence" value="ECO:0007669"/>
    <property type="project" value="InterPro"/>
</dbReference>
<dbReference type="InterPro" id="IPR010108">
    <property type="entry name" value="Lycopene_cyclase_b/e"/>
</dbReference>
<dbReference type="EMBL" id="LR586016">
    <property type="protein sequence ID" value="VIP02738.1"/>
    <property type="molecule type" value="Genomic_DNA"/>
</dbReference>
<dbReference type="RefSeq" id="WP_162657880.1">
    <property type="nucleotide sequence ID" value="NZ_LR593887.1"/>
</dbReference>
<dbReference type="Proteomes" id="UP000464378">
    <property type="component" value="Chromosome"/>
</dbReference>